<dbReference type="Pfam" id="PF00670">
    <property type="entry name" value="AdoHcyase_NAD"/>
    <property type="match status" value="1"/>
</dbReference>
<dbReference type="PROSITE" id="PS00739">
    <property type="entry name" value="ADOHCYASE_2"/>
    <property type="match status" value="1"/>
</dbReference>
<dbReference type="GO" id="GO:0006730">
    <property type="term" value="P:one-carbon metabolic process"/>
    <property type="evidence" value="ECO:0007669"/>
    <property type="project" value="UniProtKB-KW"/>
</dbReference>
<dbReference type="InterPro" id="IPR036291">
    <property type="entry name" value="NAD(P)-bd_dom_sf"/>
</dbReference>
<keyword evidence="5 7" id="KW-0520">NAD</keyword>
<feature type="binding site" evidence="7">
    <location>
        <position position="303"/>
    </location>
    <ligand>
        <name>NAD(+)</name>
        <dbReference type="ChEBI" id="CHEBI:57540"/>
    </ligand>
</feature>
<dbReference type="PANTHER" id="PTHR23420:SF0">
    <property type="entry name" value="ADENOSYLHOMOCYSTEINASE"/>
    <property type="match status" value="1"/>
</dbReference>
<dbReference type="SUPFAM" id="SSF51735">
    <property type="entry name" value="NAD(P)-binding Rossmann-fold domains"/>
    <property type="match status" value="1"/>
</dbReference>
<dbReference type="Gene3D" id="3.40.50.720">
    <property type="entry name" value="NAD(P)-binding Rossmann-like Domain"/>
    <property type="match status" value="1"/>
</dbReference>
<dbReference type="AlphaFoldDB" id="A0A183IMD1"/>
<dbReference type="EMBL" id="UZAM01008538">
    <property type="protein sequence ID" value="VDP05375.1"/>
    <property type="molecule type" value="Genomic_DNA"/>
</dbReference>
<dbReference type="CDD" id="cd00401">
    <property type="entry name" value="SAHH"/>
    <property type="match status" value="1"/>
</dbReference>
<reference evidence="11" key="1">
    <citation type="submission" date="2016-06" db="UniProtKB">
        <authorList>
            <consortium name="WormBaseParasite"/>
        </authorList>
    </citation>
    <scope>IDENTIFICATION</scope>
</reference>
<dbReference type="Pfam" id="PF05221">
    <property type="entry name" value="AdoHcyase"/>
    <property type="match status" value="1"/>
</dbReference>
<dbReference type="InterPro" id="IPR000043">
    <property type="entry name" value="Adenosylhomocysteinase-like"/>
</dbReference>
<evidence type="ECO:0000256" key="5">
    <source>
        <dbReference type="ARBA" id="ARBA00023027"/>
    </source>
</evidence>
<dbReference type="SMART" id="SM00996">
    <property type="entry name" value="AdoHcyase"/>
    <property type="match status" value="1"/>
</dbReference>
<dbReference type="InterPro" id="IPR020082">
    <property type="entry name" value="S-Ado-L-homoCys_hydrolase_CS"/>
</dbReference>
<reference evidence="9 10" key="2">
    <citation type="submission" date="2018-11" db="EMBL/GenBank/DDBJ databases">
        <authorList>
            <consortium name="Pathogen Informatics"/>
        </authorList>
    </citation>
    <scope>NUCLEOTIDE SEQUENCE [LARGE SCALE GENOMIC DNA]</scope>
</reference>
<protein>
    <recommendedName>
        <fullName evidence="6">adenosylhomocysteinase</fullName>
        <ecNumber evidence="6">3.13.2.1</ecNumber>
    </recommendedName>
</protein>
<dbReference type="Gene3D" id="3.40.50.1480">
    <property type="entry name" value="Adenosylhomocysteinase-like"/>
    <property type="match status" value="2"/>
</dbReference>
<feature type="binding site" evidence="7">
    <location>
        <begin position="282"/>
        <end position="287"/>
    </location>
    <ligand>
        <name>NAD(+)</name>
        <dbReference type="ChEBI" id="CHEBI:57540"/>
    </ligand>
</feature>
<dbReference type="Proteomes" id="UP000270296">
    <property type="component" value="Unassembled WGS sequence"/>
</dbReference>
<dbReference type="InterPro" id="IPR015878">
    <property type="entry name" value="Ado_hCys_hydrolase_NAD-bd"/>
</dbReference>
<comment type="cofactor">
    <cofactor evidence="7">
        <name>NAD(+)</name>
        <dbReference type="ChEBI" id="CHEBI:57540"/>
    </cofactor>
    <text evidence="7">Binds 1 NAD(+) per subunit.</text>
</comment>
<dbReference type="SMART" id="SM00997">
    <property type="entry name" value="AdoHcyase_NAD"/>
    <property type="match status" value="1"/>
</dbReference>
<name>A0A183IMD1_9BILA</name>
<accession>A0A183IMD1</accession>
<evidence type="ECO:0000256" key="7">
    <source>
        <dbReference type="PIRSR" id="PIRSR001109-2"/>
    </source>
</evidence>
<comment type="similarity">
    <text evidence="2">Belongs to the adenosylhomocysteinase family.</text>
</comment>
<keyword evidence="3" id="KW-0554">One-carbon metabolism</keyword>
<dbReference type="PANTHER" id="PTHR23420">
    <property type="entry name" value="ADENOSYLHOMOCYSTEINASE"/>
    <property type="match status" value="1"/>
</dbReference>
<organism evidence="11">
    <name type="scientific">Soboliphyme baturini</name>
    <dbReference type="NCBI Taxonomy" id="241478"/>
    <lineage>
        <taxon>Eukaryota</taxon>
        <taxon>Metazoa</taxon>
        <taxon>Ecdysozoa</taxon>
        <taxon>Nematoda</taxon>
        <taxon>Enoplea</taxon>
        <taxon>Dorylaimia</taxon>
        <taxon>Dioctophymatida</taxon>
        <taxon>Dioctophymatoidea</taxon>
        <taxon>Soboliphymatidae</taxon>
        <taxon>Soboliphyme</taxon>
    </lineage>
</organism>
<gene>
    <name evidence="9" type="ORF">SBAD_LOCUS4777</name>
</gene>
<evidence type="ECO:0000256" key="3">
    <source>
        <dbReference type="ARBA" id="ARBA00022563"/>
    </source>
</evidence>
<comment type="pathway">
    <text evidence="1">Amino-acid biosynthesis; L-homocysteine biosynthesis; L-homocysteine from S-adenosyl-L-homocysteine: step 1/1.</text>
</comment>
<dbReference type="InterPro" id="IPR042172">
    <property type="entry name" value="Adenosylhomocyst_ase-like_sf"/>
</dbReference>
<dbReference type="FunFam" id="3.40.50.1480:FF:000009">
    <property type="entry name" value="Adenosylhomocysteinase like 2"/>
    <property type="match status" value="1"/>
</dbReference>
<evidence type="ECO:0000256" key="2">
    <source>
        <dbReference type="ARBA" id="ARBA00007122"/>
    </source>
</evidence>
<evidence type="ECO:0000256" key="4">
    <source>
        <dbReference type="ARBA" id="ARBA00022801"/>
    </source>
</evidence>
<keyword evidence="4" id="KW-0378">Hydrolase</keyword>
<dbReference type="FunFam" id="3.40.50.720:FF:000004">
    <property type="entry name" value="Adenosylhomocysteinase"/>
    <property type="match status" value="1"/>
</dbReference>
<proteinExistence type="inferred from homology"/>
<keyword evidence="10" id="KW-1185">Reference proteome</keyword>
<evidence type="ECO:0000313" key="9">
    <source>
        <dbReference type="EMBL" id="VDP05375.1"/>
    </source>
</evidence>
<dbReference type="GO" id="GO:0004013">
    <property type="term" value="F:adenosylhomocysteinase activity"/>
    <property type="evidence" value="ECO:0007669"/>
    <property type="project" value="UniProtKB-EC"/>
</dbReference>
<dbReference type="GO" id="GO:0005829">
    <property type="term" value="C:cytosol"/>
    <property type="evidence" value="ECO:0007669"/>
    <property type="project" value="TreeGrafter"/>
</dbReference>
<dbReference type="PROSITE" id="PS00738">
    <property type="entry name" value="ADOHCYASE_1"/>
    <property type="match status" value="1"/>
</dbReference>
<dbReference type="NCBIfam" id="NF004005">
    <property type="entry name" value="PRK05476.2-3"/>
    <property type="match status" value="1"/>
</dbReference>
<evidence type="ECO:0000256" key="6">
    <source>
        <dbReference type="ARBA" id="ARBA00034527"/>
    </source>
</evidence>
<evidence type="ECO:0000313" key="10">
    <source>
        <dbReference type="Proteomes" id="UP000270296"/>
    </source>
</evidence>
<dbReference type="SUPFAM" id="SSF52283">
    <property type="entry name" value="Formate/glycerate dehydrogenase catalytic domain-like"/>
    <property type="match status" value="1"/>
</dbReference>
<feature type="domain" description="S-adenosyl-L-homocysteine hydrolase NAD binding" evidence="8">
    <location>
        <begin position="251"/>
        <end position="412"/>
    </location>
</feature>
<sequence length="492" mass="54703">MLIRSASELRLSQVERNGGMESVSRESIYNGSVNNAFAVSDISHTESEEEASPKDKVQRLPNGFEDFCVRDTMLAEYGHREIEIAREEMPGCKTLLERVGKQRPLDGACIIGCTHVSAQSAVLIETLIRLGATVRWCACNIYSTQDEVAAALAESRIPIFAWNGESEDDFWWCIDKCVNADGWRPNIIVDDGGDATNWVFQKYPTIFSRLKGIVEENVTGVHRLYYMSKNKKLNVPVMNIYDSVLKTKFDGLYSCRESIIDCLKRTTDVMLGGKQVVVCGYGEVGKGVASALKGVGSNVLVAEIDPICALQACMEGFKVVRLDEAVACAELVITCTGNQGVVTKKHMEKMKNGCILCNMGNSNMEIDVAALRSPELTWEKIRDYVDHIIWPDGKRIVLIAEGRMASRCCSGASSFVLSITATTQTMAVIELYTAPRGRYKQDVYLMPRKMDEYIAALHLPCFDAHLTELTAEQADYMGIGKTGPFKPNYYRY</sequence>
<evidence type="ECO:0000259" key="8">
    <source>
        <dbReference type="SMART" id="SM00997"/>
    </source>
</evidence>
<dbReference type="EC" id="3.13.2.1" evidence="6"/>
<dbReference type="PIRSF" id="PIRSF001109">
    <property type="entry name" value="Ad_hcy_hydrolase"/>
    <property type="match status" value="1"/>
</dbReference>
<evidence type="ECO:0000256" key="1">
    <source>
        <dbReference type="ARBA" id="ARBA00005195"/>
    </source>
</evidence>
<dbReference type="GO" id="GO:0033353">
    <property type="term" value="P:S-adenosylmethionine cycle"/>
    <property type="evidence" value="ECO:0007669"/>
    <property type="project" value="TreeGrafter"/>
</dbReference>
<evidence type="ECO:0000313" key="11">
    <source>
        <dbReference type="WBParaSite" id="SBAD_0000497301-mRNA-1"/>
    </source>
</evidence>
<dbReference type="WBParaSite" id="SBAD_0000497301-mRNA-1">
    <property type="protein sequence ID" value="SBAD_0000497301-mRNA-1"/>
    <property type="gene ID" value="SBAD_0000497301"/>
</dbReference>
<dbReference type="OrthoDB" id="10007170at2759"/>